<evidence type="ECO:0000256" key="1">
    <source>
        <dbReference type="SAM" id="MobiDB-lite"/>
    </source>
</evidence>
<dbReference type="EMBL" id="RCHS01002525">
    <property type="protein sequence ID" value="RMX46913.1"/>
    <property type="molecule type" value="Genomic_DNA"/>
</dbReference>
<gene>
    <name evidence="2" type="ORF">pdam_00014515</name>
</gene>
<protein>
    <submittedName>
        <fullName evidence="2">Uncharacterized protein</fullName>
    </submittedName>
</protein>
<name>A0A3M6TZS9_POCDA</name>
<feature type="region of interest" description="Disordered" evidence="1">
    <location>
        <begin position="120"/>
        <end position="143"/>
    </location>
</feature>
<organism evidence="2 3">
    <name type="scientific">Pocillopora damicornis</name>
    <name type="common">Cauliflower coral</name>
    <name type="synonym">Millepora damicornis</name>
    <dbReference type="NCBI Taxonomy" id="46731"/>
    <lineage>
        <taxon>Eukaryota</taxon>
        <taxon>Metazoa</taxon>
        <taxon>Cnidaria</taxon>
        <taxon>Anthozoa</taxon>
        <taxon>Hexacorallia</taxon>
        <taxon>Scleractinia</taxon>
        <taxon>Astrocoeniina</taxon>
        <taxon>Pocilloporidae</taxon>
        <taxon>Pocillopora</taxon>
    </lineage>
</organism>
<dbReference type="Proteomes" id="UP000275408">
    <property type="component" value="Unassembled WGS sequence"/>
</dbReference>
<evidence type="ECO:0000313" key="3">
    <source>
        <dbReference type="Proteomes" id="UP000275408"/>
    </source>
</evidence>
<feature type="compositionally biased region" description="Acidic residues" evidence="1">
    <location>
        <begin position="121"/>
        <end position="143"/>
    </location>
</feature>
<accession>A0A3M6TZS9</accession>
<evidence type="ECO:0000313" key="2">
    <source>
        <dbReference type="EMBL" id="RMX46913.1"/>
    </source>
</evidence>
<reference evidence="2 3" key="1">
    <citation type="journal article" date="2018" name="Sci. Rep.">
        <title>Comparative analysis of the Pocillopora damicornis genome highlights role of immune system in coral evolution.</title>
        <authorList>
            <person name="Cunning R."/>
            <person name="Bay R.A."/>
            <person name="Gillette P."/>
            <person name="Baker A.C."/>
            <person name="Traylor-Knowles N."/>
        </authorList>
    </citation>
    <scope>NUCLEOTIDE SEQUENCE [LARGE SCALE GENOMIC DNA]</scope>
    <source>
        <strain evidence="2">RSMAS</strain>
        <tissue evidence="2">Whole animal</tissue>
    </source>
</reference>
<dbReference type="STRING" id="46731.A0A3M6TZS9"/>
<sequence>MQVLNKYKTKDGPYLVKVKSGALCQEATGSIVQFTSSKSNLLTSLEDNLKKRFSNTDTGVIKATTIVDHALWPSKDKKDKFGDKEVTYVVKHYEGSLLRAGVAVNSVELEWTLLKNNLYSEPEENQVDDSDSGLESESDDDEETILKRLMNY</sequence>
<comment type="caution">
    <text evidence="2">The sequence shown here is derived from an EMBL/GenBank/DDBJ whole genome shotgun (WGS) entry which is preliminary data.</text>
</comment>
<keyword evidence="3" id="KW-1185">Reference proteome</keyword>
<dbReference type="AlphaFoldDB" id="A0A3M6TZS9"/>
<proteinExistence type="predicted"/>